<dbReference type="eggNOG" id="COG0356">
    <property type="taxonomic scope" value="Bacteria"/>
</dbReference>
<feature type="transmembrane region" description="Helical" evidence="11">
    <location>
        <begin position="112"/>
        <end position="134"/>
    </location>
</feature>
<proteinExistence type="inferred from homology"/>
<evidence type="ECO:0000256" key="8">
    <source>
        <dbReference type="ARBA" id="ARBA00023065"/>
    </source>
</evidence>
<dbReference type="GO" id="GO:0042777">
    <property type="term" value="P:proton motive force-driven plasma membrane ATP synthesis"/>
    <property type="evidence" value="ECO:0007669"/>
    <property type="project" value="TreeGrafter"/>
</dbReference>
<comment type="subcellular location">
    <subcellularLocation>
        <location evidence="11 12">Cell membrane</location>
        <topology evidence="11 12">Multi-pass membrane protein</topology>
    </subcellularLocation>
    <subcellularLocation>
        <location evidence="1">Membrane</location>
        <topology evidence="1">Multi-pass membrane protein</topology>
    </subcellularLocation>
</comment>
<keyword evidence="5 11" id="KW-0812">Transmembrane</keyword>
<evidence type="ECO:0000256" key="4">
    <source>
        <dbReference type="ARBA" id="ARBA00022547"/>
    </source>
</evidence>
<dbReference type="CDD" id="cd00310">
    <property type="entry name" value="ATP-synt_Fo_a_6"/>
    <property type="match status" value="1"/>
</dbReference>
<accession>A0A0D1JRS6</accession>
<keyword evidence="10 11" id="KW-0066">ATP synthesis</keyword>
<gene>
    <name evidence="11 13" type="primary">atpB</name>
    <name evidence="13" type="ORF">QX99_02129</name>
</gene>
<dbReference type="AlphaFoldDB" id="A0A0D1JRS6"/>
<dbReference type="Proteomes" id="UP000032287">
    <property type="component" value="Unassembled WGS sequence"/>
</dbReference>
<dbReference type="RefSeq" id="WP_043708016.1">
    <property type="nucleotide sequence ID" value="NZ_JALOCT010000006.1"/>
</dbReference>
<keyword evidence="7 11" id="KW-1133">Transmembrane helix</keyword>
<evidence type="ECO:0000256" key="11">
    <source>
        <dbReference type="HAMAP-Rule" id="MF_01393"/>
    </source>
</evidence>
<evidence type="ECO:0000256" key="3">
    <source>
        <dbReference type="ARBA" id="ARBA00022448"/>
    </source>
</evidence>
<dbReference type="GO" id="GO:0045259">
    <property type="term" value="C:proton-transporting ATP synthase complex"/>
    <property type="evidence" value="ECO:0007669"/>
    <property type="project" value="UniProtKB-KW"/>
</dbReference>
<comment type="function">
    <text evidence="11 12">Key component of the proton channel; it plays a direct role in the translocation of protons across the membrane.</text>
</comment>
<protein>
    <recommendedName>
        <fullName evidence="11 12">ATP synthase subunit a</fullName>
    </recommendedName>
    <alternativeName>
        <fullName evidence="11">ATP synthase F0 sector subunit a</fullName>
    </alternativeName>
    <alternativeName>
        <fullName evidence="11">F-ATPase subunit 6</fullName>
    </alternativeName>
</protein>
<dbReference type="PANTHER" id="PTHR42823">
    <property type="entry name" value="ATP SYNTHASE SUBUNIT A, CHLOROPLASTIC"/>
    <property type="match status" value="1"/>
</dbReference>
<keyword evidence="11" id="KW-1003">Cell membrane</keyword>
<name>A0A0D1JRS6_9LACO</name>
<evidence type="ECO:0000256" key="5">
    <source>
        <dbReference type="ARBA" id="ARBA00022692"/>
    </source>
</evidence>
<dbReference type="PANTHER" id="PTHR42823:SF3">
    <property type="entry name" value="ATP SYNTHASE SUBUNIT A, CHLOROPLASTIC"/>
    <property type="match status" value="1"/>
</dbReference>
<dbReference type="InterPro" id="IPR023011">
    <property type="entry name" value="ATP_synth_F0_asu_AS"/>
</dbReference>
<keyword evidence="8 11" id="KW-0406">Ion transport</keyword>
<dbReference type="NCBIfam" id="NF004479">
    <property type="entry name" value="PRK05815.1-4"/>
    <property type="match status" value="1"/>
</dbReference>
<dbReference type="EMBL" id="JWHU01000042">
    <property type="protein sequence ID" value="KIU19102.1"/>
    <property type="molecule type" value="Genomic_DNA"/>
</dbReference>
<organism evidence="13 14">
    <name type="scientific">Weissella cibaria</name>
    <dbReference type="NCBI Taxonomy" id="137591"/>
    <lineage>
        <taxon>Bacteria</taxon>
        <taxon>Bacillati</taxon>
        <taxon>Bacillota</taxon>
        <taxon>Bacilli</taxon>
        <taxon>Lactobacillales</taxon>
        <taxon>Lactobacillaceae</taxon>
        <taxon>Weissella</taxon>
    </lineage>
</organism>
<evidence type="ECO:0000256" key="6">
    <source>
        <dbReference type="ARBA" id="ARBA00022781"/>
    </source>
</evidence>
<dbReference type="InterPro" id="IPR045082">
    <property type="entry name" value="ATP_syn_F0_a_bact/chloroplast"/>
</dbReference>
<dbReference type="GO" id="GO:0005886">
    <property type="term" value="C:plasma membrane"/>
    <property type="evidence" value="ECO:0007669"/>
    <property type="project" value="UniProtKB-SubCell"/>
</dbReference>
<feature type="transmembrane region" description="Helical" evidence="11">
    <location>
        <begin position="212"/>
        <end position="232"/>
    </location>
</feature>
<keyword evidence="4 11" id="KW-0138">CF(0)</keyword>
<dbReference type="PRINTS" id="PR00123">
    <property type="entry name" value="ATPASEA"/>
</dbReference>
<reference evidence="13 14" key="1">
    <citation type="journal article" date="2015" name="Microbiology (Mosc.)">
        <title>Genomics of the Weissella cibaria species with an examination of its metabolic traits.</title>
        <authorList>
            <person name="Lynch K.M."/>
            <person name="Lucid A."/>
            <person name="Arendt E.K."/>
            <person name="Sleator R.D."/>
            <person name="Lucey B."/>
            <person name="Coffey A."/>
        </authorList>
    </citation>
    <scope>NUCLEOTIDE SEQUENCE [LARGE SCALE GENOMIC DNA]</scope>
    <source>
        <strain evidence="13 14">MG1</strain>
    </source>
</reference>
<feature type="transmembrane region" description="Helical" evidence="11">
    <location>
        <begin position="17"/>
        <end position="38"/>
    </location>
</feature>
<comment type="caution">
    <text evidence="13">The sequence shown here is derived from an EMBL/GenBank/DDBJ whole genome shotgun (WGS) entry which is preliminary data.</text>
</comment>
<feature type="transmembrane region" description="Helical" evidence="11">
    <location>
        <begin position="146"/>
        <end position="174"/>
    </location>
</feature>
<evidence type="ECO:0000256" key="10">
    <source>
        <dbReference type="ARBA" id="ARBA00023310"/>
    </source>
</evidence>
<keyword evidence="14" id="KW-1185">Reference proteome</keyword>
<dbReference type="NCBIfam" id="TIGR01131">
    <property type="entry name" value="ATP_synt_6_or_A"/>
    <property type="match status" value="1"/>
</dbReference>
<feature type="transmembrane region" description="Helical" evidence="11">
    <location>
        <begin position="79"/>
        <end position="100"/>
    </location>
</feature>
<dbReference type="Pfam" id="PF00119">
    <property type="entry name" value="ATP-synt_A"/>
    <property type="match status" value="1"/>
</dbReference>
<keyword evidence="3 11" id="KW-0813">Transport</keyword>
<evidence type="ECO:0000313" key="13">
    <source>
        <dbReference type="EMBL" id="KIU19102.1"/>
    </source>
</evidence>
<evidence type="ECO:0000256" key="2">
    <source>
        <dbReference type="ARBA" id="ARBA00006810"/>
    </source>
</evidence>
<comment type="similarity">
    <text evidence="2 11 12">Belongs to the ATPase A chain family.</text>
</comment>
<sequence length="240" mass="26765">MGEKTATFSIAGLTFDWSIIISTTVTFAIVFFLVFWMSRKSVLKPAGKSKQNFLEWIIDFTNGIVDGSLPNRTGTNLKFFAFSMFMFIFVANQLGVAFVVNFNDVTYLRSPTANPLVTMTLALIAIGMSHFLGVQKLGFKNYFKSVYLSPFSALLPINIIEQFTSFLTLGLRLFGNIFAGEMVLSLLWELANAAGVVSFVPAFLLTMIWQAFSLFVGSIQAYVFVTLTTVYVSEKTEIEE</sequence>
<evidence type="ECO:0000256" key="12">
    <source>
        <dbReference type="RuleBase" id="RU000483"/>
    </source>
</evidence>
<evidence type="ECO:0000256" key="9">
    <source>
        <dbReference type="ARBA" id="ARBA00023136"/>
    </source>
</evidence>
<keyword evidence="6 11" id="KW-0375">Hydrogen ion transport</keyword>
<dbReference type="InterPro" id="IPR035908">
    <property type="entry name" value="F0_ATP_A_sf"/>
</dbReference>
<evidence type="ECO:0000256" key="1">
    <source>
        <dbReference type="ARBA" id="ARBA00004141"/>
    </source>
</evidence>
<evidence type="ECO:0000256" key="7">
    <source>
        <dbReference type="ARBA" id="ARBA00022989"/>
    </source>
</evidence>
<dbReference type="Gene3D" id="1.20.120.220">
    <property type="entry name" value="ATP synthase, F0 complex, subunit A"/>
    <property type="match status" value="1"/>
</dbReference>
<dbReference type="SUPFAM" id="SSF81336">
    <property type="entry name" value="F1F0 ATP synthase subunit A"/>
    <property type="match status" value="1"/>
</dbReference>
<dbReference type="PATRIC" id="fig|137591.25.peg.2095"/>
<dbReference type="HAMAP" id="MF_01393">
    <property type="entry name" value="ATP_synth_a_bact"/>
    <property type="match status" value="1"/>
</dbReference>
<dbReference type="InterPro" id="IPR000568">
    <property type="entry name" value="ATP_synth_F0_asu"/>
</dbReference>
<evidence type="ECO:0000313" key="14">
    <source>
        <dbReference type="Proteomes" id="UP000032287"/>
    </source>
</evidence>
<dbReference type="PROSITE" id="PS00449">
    <property type="entry name" value="ATPASE_A"/>
    <property type="match status" value="1"/>
</dbReference>
<dbReference type="GO" id="GO:0046933">
    <property type="term" value="F:proton-transporting ATP synthase activity, rotational mechanism"/>
    <property type="evidence" value="ECO:0007669"/>
    <property type="project" value="UniProtKB-UniRule"/>
</dbReference>
<feature type="transmembrane region" description="Helical" evidence="11">
    <location>
        <begin position="186"/>
        <end position="205"/>
    </location>
</feature>
<dbReference type="STRING" id="137591.AO080_03410"/>
<keyword evidence="9 11" id="KW-0472">Membrane</keyword>